<dbReference type="EMBL" id="JH993104">
    <property type="protein sequence ID" value="EKX34709.1"/>
    <property type="molecule type" value="Genomic_DNA"/>
</dbReference>
<keyword evidence="5" id="KW-1185">Reference proteome</keyword>
<feature type="region of interest" description="Disordered" evidence="1">
    <location>
        <begin position="194"/>
        <end position="250"/>
    </location>
</feature>
<protein>
    <submittedName>
        <fullName evidence="3 4">Uncharacterized protein</fullName>
    </submittedName>
</protein>
<evidence type="ECO:0000313" key="5">
    <source>
        <dbReference type="Proteomes" id="UP000011087"/>
    </source>
</evidence>
<organism evidence="3">
    <name type="scientific">Guillardia theta (strain CCMP2712)</name>
    <name type="common">Cryptophyte</name>
    <dbReference type="NCBI Taxonomy" id="905079"/>
    <lineage>
        <taxon>Eukaryota</taxon>
        <taxon>Cryptophyceae</taxon>
        <taxon>Pyrenomonadales</taxon>
        <taxon>Geminigeraceae</taxon>
        <taxon>Guillardia</taxon>
    </lineage>
</organism>
<name>L1IFM1_GUITC</name>
<evidence type="ECO:0000313" key="4">
    <source>
        <dbReference type="EnsemblProtists" id="EKX34709"/>
    </source>
</evidence>
<feature type="region of interest" description="Disordered" evidence="1">
    <location>
        <begin position="106"/>
        <end position="125"/>
    </location>
</feature>
<proteinExistence type="predicted"/>
<dbReference type="EnsemblProtists" id="EKX34709">
    <property type="protein sequence ID" value="EKX34709"/>
    <property type="gene ID" value="GUITHDRAFT_166141"/>
</dbReference>
<feature type="compositionally biased region" description="Basic and acidic residues" evidence="1">
    <location>
        <begin position="213"/>
        <end position="232"/>
    </location>
</feature>
<reference evidence="5" key="2">
    <citation type="submission" date="2012-11" db="EMBL/GenBank/DDBJ databases">
        <authorList>
            <person name="Kuo A."/>
            <person name="Curtis B.A."/>
            <person name="Tanifuji G."/>
            <person name="Burki F."/>
            <person name="Gruber A."/>
            <person name="Irimia M."/>
            <person name="Maruyama S."/>
            <person name="Arias M.C."/>
            <person name="Ball S.G."/>
            <person name="Gile G.H."/>
            <person name="Hirakawa Y."/>
            <person name="Hopkins J.F."/>
            <person name="Rensing S.A."/>
            <person name="Schmutz J."/>
            <person name="Symeonidi A."/>
            <person name="Elias M."/>
            <person name="Eveleigh R.J."/>
            <person name="Herman E.K."/>
            <person name="Klute M.J."/>
            <person name="Nakayama T."/>
            <person name="Obornik M."/>
            <person name="Reyes-Prieto A."/>
            <person name="Armbrust E.V."/>
            <person name="Aves S.J."/>
            <person name="Beiko R.G."/>
            <person name="Coutinho P."/>
            <person name="Dacks J.B."/>
            <person name="Durnford D.G."/>
            <person name="Fast N.M."/>
            <person name="Green B.R."/>
            <person name="Grisdale C."/>
            <person name="Hempe F."/>
            <person name="Henrissat B."/>
            <person name="Hoppner M.P."/>
            <person name="Ishida K.-I."/>
            <person name="Kim E."/>
            <person name="Koreny L."/>
            <person name="Kroth P.G."/>
            <person name="Liu Y."/>
            <person name="Malik S.-B."/>
            <person name="Maier U.G."/>
            <person name="McRose D."/>
            <person name="Mock T."/>
            <person name="Neilson J.A."/>
            <person name="Onodera N.T."/>
            <person name="Poole A.M."/>
            <person name="Pritham E.J."/>
            <person name="Richards T.A."/>
            <person name="Rocap G."/>
            <person name="Roy S.W."/>
            <person name="Sarai C."/>
            <person name="Schaack S."/>
            <person name="Shirato S."/>
            <person name="Slamovits C.H."/>
            <person name="Spencer D.F."/>
            <person name="Suzuki S."/>
            <person name="Worden A.Z."/>
            <person name="Zauner S."/>
            <person name="Barry K."/>
            <person name="Bell C."/>
            <person name="Bharti A.K."/>
            <person name="Crow J.A."/>
            <person name="Grimwood J."/>
            <person name="Kramer R."/>
            <person name="Lindquist E."/>
            <person name="Lucas S."/>
            <person name="Salamov A."/>
            <person name="McFadden G.I."/>
            <person name="Lane C.E."/>
            <person name="Keeling P.J."/>
            <person name="Gray M.W."/>
            <person name="Grigoriev I.V."/>
            <person name="Archibald J.M."/>
        </authorList>
    </citation>
    <scope>NUCLEOTIDE SEQUENCE</scope>
    <source>
        <strain evidence="5">CCMP2712</strain>
    </source>
</reference>
<gene>
    <name evidence="3" type="ORF">GUITHDRAFT_166141</name>
</gene>
<keyword evidence="2" id="KW-0732">Signal</keyword>
<sequence length="250" mass="27565">MHRRFLLLSSAALASGFITSPLSSLSSSSPTRLANHACKPALRPSLTSLRMVDWDWDKKSEEEEYDGAGADRGQINRSDQIKSRVEQRLAEAKKIAEEKGIAARSGLDTSGRLKEGDRDPRSGRVIVDPLKIPTSDMGAPGSWEEYMAMRKKKEGVVKDAFGNVIEDVKPSYSVQAGTWGPPKESAKDVAADVFSSGGGKVMGGPIESDAEQEEWRRQRDEEEKKRQEEVEARMQMWLKQAADKKAQGGN</sequence>
<dbReference type="GeneID" id="17291440"/>
<dbReference type="HOGENOM" id="CLU_1113103_0_0_1"/>
<reference evidence="3 5" key="1">
    <citation type="journal article" date="2012" name="Nature">
        <title>Algal genomes reveal evolutionary mosaicism and the fate of nucleomorphs.</title>
        <authorList>
            <consortium name="DOE Joint Genome Institute"/>
            <person name="Curtis B.A."/>
            <person name="Tanifuji G."/>
            <person name="Burki F."/>
            <person name="Gruber A."/>
            <person name="Irimia M."/>
            <person name="Maruyama S."/>
            <person name="Arias M.C."/>
            <person name="Ball S.G."/>
            <person name="Gile G.H."/>
            <person name="Hirakawa Y."/>
            <person name="Hopkins J.F."/>
            <person name="Kuo A."/>
            <person name="Rensing S.A."/>
            <person name="Schmutz J."/>
            <person name="Symeonidi A."/>
            <person name="Elias M."/>
            <person name="Eveleigh R.J."/>
            <person name="Herman E.K."/>
            <person name="Klute M.J."/>
            <person name="Nakayama T."/>
            <person name="Obornik M."/>
            <person name="Reyes-Prieto A."/>
            <person name="Armbrust E.V."/>
            <person name="Aves S.J."/>
            <person name="Beiko R.G."/>
            <person name="Coutinho P."/>
            <person name="Dacks J.B."/>
            <person name="Durnford D.G."/>
            <person name="Fast N.M."/>
            <person name="Green B.R."/>
            <person name="Grisdale C.J."/>
            <person name="Hempel F."/>
            <person name="Henrissat B."/>
            <person name="Hoppner M.P."/>
            <person name="Ishida K."/>
            <person name="Kim E."/>
            <person name="Koreny L."/>
            <person name="Kroth P.G."/>
            <person name="Liu Y."/>
            <person name="Malik S.B."/>
            <person name="Maier U.G."/>
            <person name="McRose D."/>
            <person name="Mock T."/>
            <person name="Neilson J.A."/>
            <person name="Onodera N.T."/>
            <person name="Poole A.M."/>
            <person name="Pritham E.J."/>
            <person name="Richards T.A."/>
            <person name="Rocap G."/>
            <person name="Roy S.W."/>
            <person name="Sarai C."/>
            <person name="Schaack S."/>
            <person name="Shirato S."/>
            <person name="Slamovits C.H."/>
            <person name="Spencer D.F."/>
            <person name="Suzuki S."/>
            <person name="Worden A.Z."/>
            <person name="Zauner S."/>
            <person name="Barry K."/>
            <person name="Bell C."/>
            <person name="Bharti A.K."/>
            <person name="Crow J.A."/>
            <person name="Grimwood J."/>
            <person name="Kramer R."/>
            <person name="Lindquist E."/>
            <person name="Lucas S."/>
            <person name="Salamov A."/>
            <person name="McFadden G.I."/>
            <person name="Lane C.E."/>
            <person name="Keeling P.J."/>
            <person name="Gray M.W."/>
            <person name="Grigoriev I.V."/>
            <person name="Archibald J.M."/>
        </authorList>
    </citation>
    <scope>NUCLEOTIDE SEQUENCE</scope>
    <source>
        <strain evidence="3 5">CCMP2712</strain>
    </source>
</reference>
<evidence type="ECO:0000256" key="1">
    <source>
        <dbReference type="SAM" id="MobiDB-lite"/>
    </source>
</evidence>
<feature type="compositionally biased region" description="Basic and acidic residues" evidence="1">
    <location>
        <begin position="241"/>
        <end position="250"/>
    </location>
</feature>
<evidence type="ECO:0000313" key="3">
    <source>
        <dbReference type="EMBL" id="EKX34709.1"/>
    </source>
</evidence>
<feature type="region of interest" description="Disordered" evidence="1">
    <location>
        <begin position="62"/>
        <end position="83"/>
    </location>
</feature>
<feature type="chain" id="PRO_5008769959" evidence="2">
    <location>
        <begin position="17"/>
        <end position="250"/>
    </location>
</feature>
<accession>L1IFM1</accession>
<dbReference type="Proteomes" id="UP000011087">
    <property type="component" value="Unassembled WGS sequence"/>
</dbReference>
<dbReference type="RefSeq" id="XP_005821689.1">
    <property type="nucleotide sequence ID" value="XM_005821632.1"/>
</dbReference>
<feature type="signal peptide" evidence="2">
    <location>
        <begin position="1"/>
        <end position="16"/>
    </location>
</feature>
<dbReference type="KEGG" id="gtt:GUITHDRAFT_166141"/>
<dbReference type="PaxDb" id="55529-EKX34709"/>
<dbReference type="AlphaFoldDB" id="L1IFM1"/>
<reference evidence="4" key="3">
    <citation type="submission" date="2016-03" db="UniProtKB">
        <authorList>
            <consortium name="EnsemblProtists"/>
        </authorList>
    </citation>
    <scope>IDENTIFICATION</scope>
</reference>
<feature type="compositionally biased region" description="Basic and acidic residues" evidence="1">
    <location>
        <begin position="111"/>
        <end position="122"/>
    </location>
</feature>
<evidence type="ECO:0000256" key="2">
    <source>
        <dbReference type="SAM" id="SignalP"/>
    </source>
</evidence>